<gene>
    <name evidence="2" type="primary">Aste57867_16302</name>
    <name evidence="1" type="ORF">As57867_016245</name>
    <name evidence="2" type="ORF">ASTE57867_16302</name>
</gene>
<protein>
    <submittedName>
        <fullName evidence="2">Aste57867_16302 protein</fullName>
    </submittedName>
</protein>
<accession>A0A485L6H2</accession>
<reference evidence="1" key="2">
    <citation type="submission" date="2019-06" db="EMBL/GenBank/DDBJ databases">
        <title>Genomics analysis of Aphanomyces spp. identifies a new class of oomycete effector associated with host adaptation.</title>
        <authorList>
            <person name="Gaulin E."/>
        </authorList>
    </citation>
    <scope>NUCLEOTIDE SEQUENCE</scope>
    <source>
        <strain evidence="1">CBS 578.67</strain>
    </source>
</reference>
<name>A0A485L6H2_9STRA</name>
<dbReference type="AlphaFoldDB" id="A0A485L6H2"/>
<dbReference type="EMBL" id="VJMH01005863">
    <property type="protein sequence ID" value="KAF0692637.1"/>
    <property type="molecule type" value="Genomic_DNA"/>
</dbReference>
<organism evidence="2 3">
    <name type="scientific">Aphanomyces stellatus</name>
    <dbReference type="NCBI Taxonomy" id="120398"/>
    <lineage>
        <taxon>Eukaryota</taxon>
        <taxon>Sar</taxon>
        <taxon>Stramenopiles</taxon>
        <taxon>Oomycota</taxon>
        <taxon>Saprolegniomycetes</taxon>
        <taxon>Saprolegniales</taxon>
        <taxon>Verrucalvaceae</taxon>
        <taxon>Aphanomyces</taxon>
    </lineage>
</organism>
<proteinExistence type="predicted"/>
<reference evidence="2 3" key="1">
    <citation type="submission" date="2019-03" db="EMBL/GenBank/DDBJ databases">
        <authorList>
            <person name="Gaulin E."/>
            <person name="Dumas B."/>
        </authorList>
    </citation>
    <scope>NUCLEOTIDE SEQUENCE [LARGE SCALE GENOMIC DNA]</scope>
    <source>
        <strain evidence="2">CBS 568.67</strain>
    </source>
</reference>
<evidence type="ECO:0000313" key="1">
    <source>
        <dbReference type="EMBL" id="KAF0692637.1"/>
    </source>
</evidence>
<evidence type="ECO:0000313" key="2">
    <source>
        <dbReference type="EMBL" id="VFT93078.1"/>
    </source>
</evidence>
<dbReference type="OrthoDB" id="69373at2759"/>
<dbReference type="EMBL" id="CAADRA010005884">
    <property type="protein sequence ID" value="VFT93078.1"/>
    <property type="molecule type" value="Genomic_DNA"/>
</dbReference>
<evidence type="ECO:0000313" key="3">
    <source>
        <dbReference type="Proteomes" id="UP000332933"/>
    </source>
</evidence>
<keyword evidence="3" id="KW-1185">Reference proteome</keyword>
<sequence length="372" mass="43364">MRSAPMRNADDEFALSNVTEVLAAIDTVLARRRYQREKQRQHRRKTKDERALLLDELATLQAKLPPDRTEHFMPDGMLSWRVIADVFRAGSSRAKAQKQSLEEETSMHMAVIHDIQQFLHACRPVLPSSRDLGAGNHSFVALLASAESRSRAKQWLTQQLYHNTDRAFASFPTDVGTDDFVHCEYRFNQSQLHGSEMYQAMFNAPLKAVVAMQQRKLHWTRLDLGEFDVERDGNTTLYRDVNEKEHYWNLLEGHFYEADRCVIVYRRIQDDEAYSSRGCYEHHALQWMDIRQINPKQTLVRFFSLRTVMRPIDGWFPILLDAKHMLTDDTEMATMTASSRHVSASAQDHEVTREFQAQFKIMREALDEMDSH</sequence>
<dbReference type="Proteomes" id="UP000332933">
    <property type="component" value="Unassembled WGS sequence"/>
</dbReference>